<evidence type="ECO:0000313" key="4">
    <source>
        <dbReference type="Proteomes" id="UP001190700"/>
    </source>
</evidence>
<dbReference type="Pfam" id="PF00534">
    <property type="entry name" value="Glycos_transf_1"/>
    <property type="match status" value="2"/>
</dbReference>
<organism evidence="3 4">
    <name type="scientific">Cymbomonas tetramitiformis</name>
    <dbReference type="NCBI Taxonomy" id="36881"/>
    <lineage>
        <taxon>Eukaryota</taxon>
        <taxon>Viridiplantae</taxon>
        <taxon>Chlorophyta</taxon>
        <taxon>Pyramimonadophyceae</taxon>
        <taxon>Pyramimonadales</taxon>
        <taxon>Pyramimonadaceae</taxon>
        <taxon>Cymbomonas</taxon>
    </lineage>
</organism>
<dbReference type="GO" id="GO:0016757">
    <property type="term" value="F:glycosyltransferase activity"/>
    <property type="evidence" value="ECO:0007669"/>
    <property type="project" value="UniProtKB-KW"/>
</dbReference>
<name>A0AAE0GVV4_9CHLO</name>
<protein>
    <recommendedName>
        <fullName evidence="2">Glycosyl transferase family 1 domain-containing protein</fullName>
    </recommendedName>
</protein>
<reference evidence="3 4" key="1">
    <citation type="journal article" date="2015" name="Genome Biol. Evol.">
        <title>Comparative Genomics of a Bacterivorous Green Alga Reveals Evolutionary Causalities and Consequences of Phago-Mixotrophic Mode of Nutrition.</title>
        <authorList>
            <person name="Burns J.A."/>
            <person name="Paasch A."/>
            <person name="Narechania A."/>
            <person name="Kim E."/>
        </authorList>
    </citation>
    <scope>NUCLEOTIDE SEQUENCE [LARGE SCALE GENOMIC DNA]</scope>
    <source>
        <strain evidence="3 4">PLY_AMNH</strain>
    </source>
</reference>
<feature type="domain" description="Glycosyl transferase family 1" evidence="2">
    <location>
        <begin position="413"/>
        <end position="559"/>
    </location>
</feature>
<dbReference type="PANTHER" id="PTHR46656:SF3">
    <property type="entry name" value="PUTATIVE-RELATED"/>
    <property type="match status" value="1"/>
</dbReference>
<comment type="caution">
    <text evidence="3">The sequence shown here is derived from an EMBL/GenBank/DDBJ whole genome shotgun (WGS) entry which is preliminary data.</text>
</comment>
<dbReference type="CDD" id="cd03801">
    <property type="entry name" value="GT4_PimA-like"/>
    <property type="match status" value="1"/>
</dbReference>
<proteinExistence type="predicted"/>
<dbReference type="EMBL" id="LGRX02001952">
    <property type="protein sequence ID" value="KAK3285133.1"/>
    <property type="molecule type" value="Genomic_DNA"/>
</dbReference>
<keyword evidence="4" id="KW-1185">Reference proteome</keyword>
<feature type="domain" description="Glycosyl transferase family 1" evidence="2">
    <location>
        <begin position="885"/>
        <end position="1075"/>
    </location>
</feature>
<keyword evidence="1" id="KW-0328">Glycosyltransferase</keyword>
<gene>
    <name evidence="3" type="ORF">CYMTET_7244</name>
</gene>
<dbReference type="AlphaFoldDB" id="A0AAE0GVV4"/>
<dbReference type="SUPFAM" id="SSF53756">
    <property type="entry name" value="UDP-Glycosyltransferase/glycogen phosphorylase"/>
    <property type="match status" value="2"/>
</dbReference>
<dbReference type="Proteomes" id="UP001190700">
    <property type="component" value="Unassembled WGS sequence"/>
</dbReference>
<dbReference type="PANTHER" id="PTHR46656">
    <property type="entry name" value="PUTATIVE-RELATED"/>
    <property type="match status" value="1"/>
</dbReference>
<evidence type="ECO:0000256" key="1">
    <source>
        <dbReference type="ARBA" id="ARBA00022676"/>
    </source>
</evidence>
<dbReference type="InterPro" id="IPR001296">
    <property type="entry name" value="Glyco_trans_1"/>
</dbReference>
<sequence>MTAALEELALELPELPGDMRAVAASGLDSWLRAVQLGLVHLPLRLEQVLLTDSGVQFMNHSVAPLLHRLQGADAARHKGEEGARVAVDVVASVGIYPDSTVHSAGYDMVSMPVIEADFLLPLEHLRGAHAYHSALHRPSDFPLAPGLCWVAKRAALQEVVGGLAPSKGFYGGLPPLMYADLGLRLQEQGHTLEIDPNSQVVVVSRAHIHPDDLNDYGTDIDTVLDFDRRWRAHVTKLVEGMQETSVRVNWMMHCGGSMGVEAVQLHAGLVGRLPLRTQIVRPMPHCEHQGSSIVSMPAFMRETYNRLHQLDAIGGGDEVLIYHRDFRSFGEVAMGRPKYLIGRYMVEGRGQLNRALLKQCEILNEIWVPSHFHQEVFVANGIPRSKVQVVPEAVDAEAMRLLALQPLQLPDVKGLVLLSVFKLEDRKGWKQLVEAYCRAFAADSNVTLVLHTYIYEGWSDPWDTKHMRGMIEEHLDHVGCRAGAPATRPHIVFTGRPLSYPELLRLYRLADAYVSAHWGEGWGLPLCEAMAMGIPAIATNFSGNTEFMKEHNSFLVPVSHYEPFTKGPQEAPAWQGVIKLVKDSFTRDAAVPEQQDWFGGLEHGVVDVKALAQTLQYVYRHPEAARRVGEQGRHDVEQFFSPRVVGDIIVKRLKQVRQTIDQEGWQRPDLQATRVLPGFLEGATTRACSVGGGFGRPARSKGSKRVLVISSYPPRECGIAVFASNLVAGLNKRLPPDAQVSVMALTTEDDHLLYPREVIHKIRHGSLEDVDTAARLIGHGRYGLVILQHEFGLFGPKPHGDHVVCLLRRIQSPVLTVLHTIHKHLEDPKHALLRRIHELSDHTVVMTGFVRKLLSTQFMISNVSVIPHGVPAVEFSPATEIARATFRARHGWNDRIVLISNGLLHHGKGFEDVIRVLPGLRAEFPEVLYVIVGKPHPVAGVTGQNYLRLLQSTAAVAKLGVEEHNLTSPKQVLRSTQILFFSDFVPYEHLLQLLRAADIFVAPYTNDQISNSGTLSTAMACGLVPVATRFLYAAWVLQHRRGVLLQFQNERDISQKLSMLIANKTLRSSLAKAAKDYATETQWDAVAASYLSFL</sequence>
<evidence type="ECO:0000313" key="3">
    <source>
        <dbReference type="EMBL" id="KAK3285133.1"/>
    </source>
</evidence>
<dbReference type="Gene3D" id="3.40.50.2000">
    <property type="entry name" value="Glycogen Phosphorylase B"/>
    <property type="match status" value="3"/>
</dbReference>
<evidence type="ECO:0000259" key="2">
    <source>
        <dbReference type="Pfam" id="PF00534"/>
    </source>
</evidence>
<accession>A0AAE0GVV4</accession>
<keyword evidence="1" id="KW-0808">Transferase</keyword>